<evidence type="ECO:0000256" key="2">
    <source>
        <dbReference type="SAM" id="SignalP"/>
    </source>
</evidence>
<dbReference type="KEGG" id="saqt:GJV85_11520"/>
<accession>A0A975GDV6</accession>
<dbReference type="InterPro" id="IPR006626">
    <property type="entry name" value="PbH1"/>
</dbReference>
<evidence type="ECO:0008006" key="5">
    <source>
        <dbReference type="Google" id="ProtNLM"/>
    </source>
</evidence>
<reference evidence="3" key="2">
    <citation type="submission" date="2021-04" db="EMBL/GenBank/DDBJ databases">
        <title>Isolation and characterization of a novel species of the genus Sulfurimonas.</title>
        <authorList>
            <person name="Fukui M."/>
        </authorList>
    </citation>
    <scope>NUCLEOTIDE SEQUENCE</scope>
    <source>
        <strain evidence="3">H1576</strain>
    </source>
</reference>
<gene>
    <name evidence="3" type="ORF">GJV85_11520</name>
</gene>
<feature type="chain" id="PRO_5037491716" description="Lipoprotein" evidence="2">
    <location>
        <begin position="25"/>
        <end position="1013"/>
    </location>
</feature>
<dbReference type="SUPFAM" id="SSF51126">
    <property type="entry name" value="Pectin lyase-like"/>
    <property type="match status" value="3"/>
</dbReference>
<dbReference type="Proteomes" id="UP000671852">
    <property type="component" value="Chromosome"/>
</dbReference>
<dbReference type="AlphaFoldDB" id="A0A975GDV6"/>
<evidence type="ECO:0000313" key="3">
    <source>
        <dbReference type="EMBL" id="QSZ42714.1"/>
    </source>
</evidence>
<sequence length="1013" mass="103890">MKLSTTIIPSFLAASLLLSFTGCGGGNSTTPTTTITNTTTSDTTSSSTSTSTKETLSGEITADKTLTADKVWLLTGLVAVKNGATLTIEPGTTVIGKAGTGANTSYLVVDAGSKINAAGTAAKPIIFTSETSYDGGADAWGQWGGLTIIGNAGNAQVDPYEVNPAFVAGTSNMADNSGVLTYVKILNSGITMEENKEINGLSLVGVGSGTTVDNITVDLSDDDGIEIWGGTVNLSNVTISRCSDDHFDIDDGFSGKVTNLNLNVTTGNAGIEMSGETAATFDGFNIAVSNSAKEGGIYFKKAGIGGHFKNGIITYDTTTNGYGAIHSSENNNATNTSFTNVTLKGSNADKFTGDSAASIEASFDAGLKNIKYVENLSGEITADRTLTADKIWVINGLVAVKNSATLTIEAGTTILGKAGTGANTAYMVVDKNSKIMAAGTADKHIVFTSEIAYDSGVSAVGQWGGLTIIGNAGNAQVDPYEVNPLFVAGSSDMADNSGVLQYVDILNSGITMEENKEINGLSMVGVGSGTTVENITVNKSDDDCVEIWGGSVNLTNVTLSECTDDHFDIDDGYNGTVKNLSVVGTIGNAGIEMSGETAATFDGFNITMIKSAKEGGIYFKKAGIGGHFTNGTVTYNVATNGYGAIHSAETYSAANTSFTNVTLNGTNTSKFTGDSATGLESTFDSGTGNIKTVTKETLSGEITADKTLTADKVWLLTGLVAVKNGATLTIEPGTTVIGKAGTGANTSYLVVDAGSKINAAGTAAKPIIFTSETAYDGGADAWGQWGGLTIIGNAGNAQVDPYEVNPAFVAGTSNMADNSGVLTYVKILNSGITMEENKEINGLSLVGVGSGTTVDNITVDLSDDDGIEIWGGTVNLSNVTISRCSDDHFDIDDGFSGKVTNLNLNVTTGNAGIEMSGETAATFDGFNIAVSNSAKEGGIYFKKAGIGGHFKNGIITYDTTTNGYGAIHSSENNNATNTSFTNVTLKGSNTDKFTGDSAASIEASFDAGTNNIK</sequence>
<dbReference type="InterPro" id="IPR011050">
    <property type="entry name" value="Pectin_lyase_fold/virulence"/>
</dbReference>
<dbReference type="RefSeq" id="WP_207561525.1">
    <property type="nucleotide sequence ID" value="NZ_CP046072.1"/>
</dbReference>
<dbReference type="SMART" id="SM00710">
    <property type="entry name" value="PbH1"/>
    <property type="match status" value="5"/>
</dbReference>
<organism evidence="3 4">
    <name type="scientific">Sulfurimonas aquatica</name>
    <dbReference type="NCBI Taxonomy" id="2672570"/>
    <lineage>
        <taxon>Bacteria</taxon>
        <taxon>Pseudomonadati</taxon>
        <taxon>Campylobacterota</taxon>
        <taxon>Epsilonproteobacteria</taxon>
        <taxon>Campylobacterales</taxon>
        <taxon>Sulfurimonadaceae</taxon>
        <taxon>Sulfurimonas</taxon>
    </lineage>
</organism>
<keyword evidence="4" id="KW-1185">Reference proteome</keyword>
<name>A0A975GDV6_9BACT</name>
<dbReference type="PANTHER" id="PTHR41339:SF1">
    <property type="entry name" value="SECRETED PROTEIN"/>
    <property type="match status" value="1"/>
</dbReference>
<reference evidence="3" key="1">
    <citation type="submission" date="2019-11" db="EMBL/GenBank/DDBJ databases">
        <authorList>
            <person name="Kojima H."/>
        </authorList>
    </citation>
    <scope>NUCLEOTIDE SEQUENCE</scope>
    <source>
        <strain evidence="3">H1576</strain>
    </source>
</reference>
<keyword evidence="2" id="KW-0732">Signal</keyword>
<protein>
    <recommendedName>
        <fullName evidence="5">Lipoprotein</fullName>
    </recommendedName>
</protein>
<feature type="region of interest" description="Disordered" evidence="1">
    <location>
        <begin position="29"/>
        <end position="56"/>
    </location>
</feature>
<dbReference type="PROSITE" id="PS51257">
    <property type="entry name" value="PROKAR_LIPOPROTEIN"/>
    <property type="match status" value="1"/>
</dbReference>
<evidence type="ECO:0000256" key="1">
    <source>
        <dbReference type="SAM" id="MobiDB-lite"/>
    </source>
</evidence>
<evidence type="ECO:0000313" key="4">
    <source>
        <dbReference type="Proteomes" id="UP000671852"/>
    </source>
</evidence>
<dbReference type="PANTHER" id="PTHR41339">
    <property type="entry name" value="LIPL48"/>
    <property type="match status" value="1"/>
</dbReference>
<dbReference type="EMBL" id="CP046072">
    <property type="protein sequence ID" value="QSZ42714.1"/>
    <property type="molecule type" value="Genomic_DNA"/>
</dbReference>
<proteinExistence type="predicted"/>
<feature type="signal peptide" evidence="2">
    <location>
        <begin position="1"/>
        <end position="24"/>
    </location>
</feature>